<gene>
    <name evidence="2" type="ORF">UFOPK3267_03304</name>
</gene>
<feature type="region of interest" description="Disordered" evidence="1">
    <location>
        <begin position="316"/>
        <end position="336"/>
    </location>
</feature>
<name>A0A6J7C6T8_9ZZZZ</name>
<dbReference type="AlphaFoldDB" id="A0A6J7C6T8"/>
<organism evidence="2">
    <name type="scientific">freshwater metagenome</name>
    <dbReference type="NCBI Taxonomy" id="449393"/>
    <lineage>
        <taxon>unclassified sequences</taxon>
        <taxon>metagenomes</taxon>
        <taxon>ecological metagenomes</taxon>
    </lineage>
</organism>
<protein>
    <submittedName>
        <fullName evidence="2">Unannotated protein</fullName>
    </submittedName>
</protein>
<evidence type="ECO:0000256" key="1">
    <source>
        <dbReference type="SAM" id="MobiDB-lite"/>
    </source>
</evidence>
<evidence type="ECO:0000313" key="2">
    <source>
        <dbReference type="EMBL" id="CAB4853766.1"/>
    </source>
</evidence>
<accession>A0A6J7C6T8</accession>
<sequence length="336" mass="38356">MTTDEGVPDLINHRCTSCDHQLQTGASATNEWPDLDLCNVVGMYRRLGQEERDRCQTSTVGTHRCVARRRQRNETAGHTPRLFGCRHQNLGADVVQVDHLFIEAQEPLVELSEQQQVVHDLHHSFYAAFDVVNVIIGYARQTRSPEELAVAMDHVQWRTQFVTDARQERTVSLSGRRHHGERGAHRQLLRALEELEHETVASNHQCELHAAFLTTPRGDRHPTGSLLLSSVQHSSRQLQQIRVRQHRLHVEWTTGEVLPIPRGHPQQLQVEQLVTVERGLEHCDRAERAISDRLQHTVAALELGANEILGSEFTPGQHHLADVDQRERDLHRDRSS</sequence>
<dbReference type="EMBL" id="CAFBIY010000334">
    <property type="protein sequence ID" value="CAB4853766.1"/>
    <property type="molecule type" value="Genomic_DNA"/>
</dbReference>
<feature type="compositionally biased region" description="Basic and acidic residues" evidence="1">
    <location>
        <begin position="319"/>
        <end position="336"/>
    </location>
</feature>
<proteinExistence type="predicted"/>
<reference evidence="2" key="1">
    <citation type="submission" date="2020-05" db="EMBL/GenBank/DDBJ databases">
        <authorList>
            <person name="Chiriac C."/>
            <person name="Salcher M."/>
            <person name="Ghai R."/>
            <person name="Kavagutti S V."/>
        </authorList>
    </citation>
    <scope>NUCLEOTIDE SEQUENCE</scope>
</reference>